<evidence type="ECO:0000256" key="1">
    <source>
        <dbReference type="SAM" id="MobiDB-lite"/>
    </source>
</evidence>
<feature type="compositionally biased region" description="Polar residues" evidence="1">
    <location>
        <begin position="299"/>
        <end position="324"/>
    </location>
</feature>
<feature type="region of interest" description="Disordered" evidence="1">
    <location>
        <begin position="36"/>
        <end position="57"/>
    </location>
</feature>
<feature type="compositionally biased region" description="Low complexity" evidence="1">
    <location>
        <begin position="463"/>
        <end position="473"/>
    </location>
</feature>
<feature type="compositionally biased region" description="Basic and acidic residues" evidence="1">
    <location>
        <begin position="151"/>
        <end position="179"/>
    </location>
</feature>
<feature type="compositionally biased region" description="Low complexity" evidence="1">
    <location>
        <begin position="483"/>
        <end position="496"/>
    </location>
</feature>
<feature type="compositionally biased region" description="Low complexity" evidence="1">
    <location>
        <begin position="260"/>
        <end position="270"/>
    </location>
</feature>
<feature type="compositionally biased region" description="Pro residues" evidence="1">
    <location>
        <begin position="497"/>
        <end position="526"/>
    </location>
</feature>
<organism evidence="2 3">
    <name type="scientific">Sporormia fimetaria CBS 119925</name>
    <dbReference type="NCBI Taxonomy" id="1340428"/>
    <lineage>
        <taxon>Eukaryota</taxon>
        <taxon>Fungi</taxon>
        <taxon>Dikarya</taxon>
        <taxon>Ascomycota</taxon>
        <taxon>Pezizomycotina</taxon>
        <taxon>Dothideomycetes</taxon>
        <taxon>Pleosporomycetidae</taxon>
        <taxon>Pleosporales</taxon>
        <taxon>Sporormiaceae</taxon>
        <taxon>Sporormia</taxon>
    </lineage>
</organism>
<dbReference type="AlphaFoldDB" id="A0A6A6VM46"/>
<dbReference type="Proteomes" id="UP000799440">
    <property type="component" value="Unassembled WGS sequence"/>
</dbReference>
<proteinExistence type="predicted"/>
<protein>
    <submittedName>
        <fullName evidence="2">Uncharacterized protein</fullName>
    </submittedName>
</protein>
<feature type="compositionally biased region" description="Polar residues" evidence="1">
    <location>
        <begin position="180"/>
        <end position="189"/>
    </location>
</feature>
<gene>
    <name evidence="2" type="ORF">M011DRAFT_454623</name>
</gene>
<dbReference type="EMBL" id="MU006561">
    <property type="protein sequence ID" value="KAF2751692.1"/>
    <property type="molecule type" value="Genomic_DNA"/>
</dbReference>
<dbReference type="OrthoDB" id="5425130at2759"/>
<feature type="compositionally biased region" description="Polar residues" evidence="1">
    <location>
        <begin position="235"/>
        <end position="249"/>
    </location>
</feature>
<sequence>MTQVMTQPGLSLSVPTSRQDIISALLNDYGTSFGEADGYGLSPQPNIKELPPPPPIEQEKSRITAMNMRFQLRVDESVTHNGRQTDSAQSPTHIEYRSITRNSKPATLKLHVSNGTTAVVSSPAPPPPPAKDQTTTFQAAEERPLPPPPPEKSERRKSLRDSGVKMGHSESKLSRKSSRDGSSLVQEEQQIPKRKPVPFPKRFASLADLRNGPKGKPPQQPPAPGADHAPVRGSTPDSQRTVAQETISVQPLPRLHRSTSSKTSLSSQSTVKPKDPFTAERNAPAPPQPRRIYPGIPSNPRSSKQQQEGSPPQPRAQSKGSISSGAGIVKSLEHSEPIVDSAPVNTGFVAPPRTTSLAPRPDAMEKKDLPLPPRKQSLGDFRANDTVQLKDFPPPPAPELRMSNIDSKPRESTEPSAPLAVPEPNPAMTSKSTAPVSTFNLISKLRTDILTPTDSPTKPFLPPATTTNSASKAAPPPTPSPSTIPTANSSQRASSPPSQPPVPTEFRPQPRPAVQPTLSLPPIPHNPPPLTAAHTACYTSHATFAPFFARSPRAGCMVCRKTEPGRRVTCSWCCVILCLVCRDELAKVEGRRVDLLVRRIGGGKGRGMGEGVIREEGE</sequence>
<keyword evidence="3" id="KW-1185">Reference proteome</keyword>
<evidence type="ECO:0000313" key="3">
    <source>
        <dbReference type="Proteomes" id="UP000799440"/>
    </source>
</evidence>
<accession>A0A6A6VM46</accession>
<feature type="region of interest" description="Disordered" evidence="1">
    <location>
        <begin position="76"/>
        <end position="435"/>
    </location>
</feature>
<name>A0A6A6VM46_9PLEO</name>
<feature type="compositionally biased region" description="Polar residues" evidence="1">
    <location>
        <begin position="79"/>
        <end position="92"/>
    </location>
</feature>
<feature type="compositionally biased region" description="Pro residues" evidence="1">
    <location>
        <begin position="215"/>
        <end position="224"/>
    </location>
</feature>
<feature type="region of interest" description="Disordered" evidence="1">
    <location>
        <begin position="449"/>
        <end position="526"/>
    </location>
</feature>
<reference evidence="2" key="1">
    <citation type="journal article" date="2020" name="Stud. Mycol.">
        <title>101 Dothideomycetes genomes: a test case for predicting lifestyles and emergence of pathogens.</title>
        <authorList>
            <person name="Haridas S."/>
            <person name="Albert R."/>
            <person name="Binder M."/>
            <person name="Bloem J."/>
            <person name="Labutti K."/>
            <person name="Salamov A."/>
            <person name="Andreopoulos B."/>
            <person name="Baker S."/>
            <person name="Barry K."/>
            <person name="Bills G."/>
            <person name="Bluhm B."/>
            <person name="Cannon C."/>
            <person name="Castanera R."/>
            <person name="Culley D."/>
            <person name="Daum C."/>
            <person name="Ezra D."/>
            <person name="Gonzalez J."/>
            <person name="Henrissat B."/>
            <person name="Kuo A."/>
            <person name="Liang C."/>
            <person name="Lipzen A."/>
            <person name="Lutzoni F."/>
            <person name="Magnuson J."/>
            <person name="Mondo S."/>
            <person name="Nolan M."/>
            <person name="Ohm R."/>
            <person name="Pangilinan J."/>
            <person name="Park H.-J."/>
            <person name="Ramirez L."/>
            <person name="Alfaro M."/>
            <person name="Sun H."/>
            <person name="Tritt A."/>
            <person name="Yoshinaga Y."/>
            <person name="Zwiers L.-H."/>
            <person name="Turgeon B."/>
            <person name="Goodwin S."/>
            <person name="Spatafora J."/>
            <person name="Crous P."/>
            <person name="Grigoriev I."/>
        </authorList>
    </citation>
    <scope>NUCLEOTIDE SEQUENCE</scope>
    <source>
        <strain evidence="2">CBS 119925</strain>
    </source>
</reference>
<evidence type="ECO:0000313" key="2">
    <source>
        <dbReference type="EMBL" id="KAF2751692.1"/>
    </source>
</evidence>